<protein>
    <submittedName>
        <fullName evidence="4">Flp pilus assembly protein TadG</fullName>
    </submittedName>
</protein>
<dbReference type="STRING" id="941907.SAMN06295910_2120"/>
<dbReference type="OrthoDB" id="7522752at2"/>
<name>A0A1X7GQU3_9SPHN</name>
<organism evidence="4 5">
    <name type="scientific">Allosphingosinicella indica</name>
    <dbReference type="NCBI Taxonomy" id="941907"/>
    <lineage>
        <taxon>Bacteria</taxon>
        <taxon>Pseudomonadati</taxon>
        <taxon>Pseudomonadota</taxon>
        <taxon>Alphaproteobacteria</taxon>
        <taxon>Sphingomonadales</taxon>
        <taxon>Sphingomonadaceae</taxon>
        <taxon>Allosphingosinicella</taxon>
    </lineage>
</organism>
<dbReference type="SUPFAM" id="SSF53300">
    <property type="entry name" value="vWA-like"/>
    <property type="match status" value="1"/>
</dbReference>
<dbReference type="InterPro" id="IPR036465">
    <property type="entry name" value="vWFA_dom_sf"/>
</dbReference>
<feature type="region of interest" description="Disordered" evidence="1">
    <location>
        <begin position="1"/>
        <end position="20"/>
    </location>
</feature>
<evidence type="ECO:0000259" key="3">
    <source>
        <dbReference type="PROSITE" id="PS50234"/>
    </source>
</evidence>
<dbReference type="Gene3D" id="3.40.50.410">
    <property type="entry name" value="von Willebrand factor, type A domain"/>
    <property type="match status" value="2"/>
</dbReference>
<dbReference type="PROSITE" id="PS50234">
    <property type="entry name" value="VWFA"/>
    <property type="match status" value="1"/>
</dbReference>
<keyword evidence="2" id="KW-1133">Transmembrane helix</keyword>
<evidence type="ECO:0000256" key="2">
    <source>
        <dbReference type="SAM" id="Phobius"/>
    </source>
</evidence>
<feature type="transmembrane region" description="Helical" evidence="2">
    <location>
        <begin position="37"/>
        <end position="56"/>
    </location>
</feature>
<sequence>MIFRFRSKTRDTAVPRDGKPQHRGVLRRLLKDPAGNTLVIVGAALVPLTAMIGSGVDLSRAYMARTRLQSACDAASLAARRVMTADTMSQGVRDEANRFFNFNFPQGLYDTAPFTPNITRPDQGRIHVTAATTIPTVIMRMFGFETLPLSVECEASQNFVNTDILLVLDVTGSMDETLSGTKKIVSLRDAVMALYDELRPVQTELELNGMRLRYGIVPYSSAVNVGRLIRDANSGYLANSAPYQSRTPLYVQSTSTENVTNQTSNQCNARAVTPSGNNVTLPLTEKSVSRSGTTCTVTTRTLGRPITSTFSGYWLHEQRTLDVSSFKTFSNSVPLPTRTPNTTQNATVWNGCIEERQSANTITSASGYAVPPSAYDLNVDYIPNSDATRWKPHWPEVVYNRSAGSTDSLSGTAIVSRGEPYYACPTEARRLQAFTRAQMQSYVNLLAPIGGTYHDIGMIWGARLISAGGIFADSPNTFNGMPVAKHLIFMTDGALAPNADTYTSYGVENLDNRVGSYASPEQKNRHNQRFKMICNTAKGMNVSIWVIAFDAAADANLTECASAPNQVSVSSNRQQLIDRFTEIGKNIGALRLTQ</sequence>
<evidence type="ECO:0000313" key="4">
    <source>
        <dbReference type="EMBL" id="SMF73223.1"/>
    </source>
</evidence>
<dbReference type="InterPro" id="IPR028087">
    <property type="entry name" value="Tad_N"/>
</dbReference>
<proteinExistence type="predicted"/>
<reference evidence="5" key="1">
    <citation type="submission" date="2017-04" db="EMBL/GenBank/DDBJ databases">
        <authorList>
            <person name="Varghese N."/>
            <person name="Submissions S."/>
        </authorList>
    </citation>
    <scope>NUCLEOTIDE SEQUENCE [LARGE SCALE GENOMIC DNA]</scope>
    <source>
        <strain evidence="5">Dd16</strain>
    </source>
</reference>
<feature type="domain" description="VWFA" evidence="3">
    <location>
        <begin position="163"/>
        <end position="221"/>
    </location>
</feature>
<evidence type="ECO:0000256" key="1">
    <source>
        <dbReference type="SAM" id="MobiDB-lite"/>
    </source>
</evidence>
<feature type="compositionally biased region" description="Basic and acidic residues" evidence="1">
    <location>
        <begin position="8"/>
        <end position="20"/>
    </location>
</feature>
<gene>
    <name evidence="4" type="ORF">SAMN06295910_2120</name>
</gene>
<dbReference type="Proteomes" id="UP000192934">
    <property type="component" value="Chromosome I"/>
</dbReference>
<keyword evidence="5" id="KW-1185">Reference proteome</keyword>
<dbReference type="AlphaFoldDB" id="A0A1X7GQU3"/>
<dbReference type="Pfam" id="PF13400">
    <property type="entry name" value="Tad"/>
    <property type="match status" value="1"/>
</dbReference>
<dbReference type="InterPro" id="IPR002035">
    <property type="entry name" value="VWF_A"/>
</dbReference>
<accession>A0A1X7GQU3</accession>
<dbReference type="RefSeq" id="WP_085218744.1">
    <property type="nucleotide sequence ID" value="NZ_LT840185.1"/>
</dbReference>
<keyword evidence="2" id="KW-0812">Transmembrane</keyword>
<evidence type="ECO:0000313" key="5">
    <source>
        <dbReference type="Proteomes" id="UP000192934"/>
    </source>
</evidence>
<dbReference type="EMBL" id="LT840185">
    <property type="protein sequence ID" value="SMF73223.1"/>
    <property type="molecule type" value="Genomic_DNA"/>
</dbReference>
<keyword evidence="2" id="KW-0472">Membrane</keyword>